<keyword evidence="3" id="KW-1185">Reference proteome</keyword>
<feature type="domain" description="Glycoside hydrolase family 2 catalytic" evidence="1">
    <location>
        <begin position="114"/>
        <end position="232"/>
    </location>
</feature>
<comment type="caution">
    <text evidence="2">The sequence shown here is derived from an EMBL/GenBank/DDBJ whole genome shotgun (WGS) entry which is preliminary data.</text>
</comment>
<accession>A0ABW7NDZ6</accession>
<proteinExistence type="predicted"/>
<gene>
    <name evidence="2" type="ORF">ACHKAR_20500</name>
</gene>
<dbReference type="InterPro" id="IPR017853">
    <property type="entry name" value="GH"/>
</dbReference>
<keyword evidence="2" id="KW-0378">Hydrolase</keyword>
<dbReference type="SUPFAM" id="SSF51445">
    <property type="entry name" value="(Trans)glycosidases"/>
    <property type="match status" value="1"/>
</dbReference>
<dbReference type="Proteomes" id="UP001610063">
    <property type="component" value="Unassembled WGS sequence"/>
</dbReference>
<organism evidence="2 3">
    <name type="scientific">Marinoscillum luteum</name>
    <dbReference type="NCBI Taxonomy" id="861051"/>
    <lineage>
        <taxon>Bacteria</taxon>
        <taxon>Pseudomonadati</taxon>
        <taxon>Bacteroidota</taxon>
        <taxon>Cytophagia</taxon>
        <taxon>Cytophagales</taxon>
        <taxon>Reichenbachiellaceae</taxon>
        <taxon>Marinoscillum</taxon>
    </lineage>
</organism>
<evidence type="ECO:0000259" key="1">
    <source>
        <dbReference type="Pfam" id="PF02836"/>
    </source>
</evidence>
<dbReference type="RefSeq" id="WP_395419279.1">
    <property type="nucleotide sequence ID" value="NZ_JBIPKE010000020.1"/>
</dbReference>
<dbReference type="Pfam" id="PF02836">
    <property type="entry name" value="Glyco_hydro_2_C"/>
    <property type="match status" value="1"/>
</dbReference>
<dbReference type="Gene3D" id="3.20.20.80">
    <property type="entry name" value="Glycosidases"/>
    <property type="match status" value="1"/>
</dbReference>
<dbReference type="InterPro" id="IPR006103">
    <property type="entry name" value="Glyco_hydro_2_cat"/>
</dbReference>
<protein>
    <submittedName>
        <fullName evidence="2">Glycoside hydrolase family 2 TIM barrel-domain containing protein</fullName>
    </submittedName>
</protein>
<evidence type="ECO:0000313" key="3">
    <source>
        <dbReference type="Proteomes" id="UP001610063"/>
    </source>
</evidence>
<dbReference type="GO" id="GO:0016787">
    <property type="term" value="F:hydrolase activity"/>
    <property type="evidence" value="ECO:0007669"/>
    <property type="project" value="UniProtKB-KW"/>
</dbReference>
<dbReference type="EMBL" id="JBIPKE010000020">
    <property type="protein sequence ID" value="MFH6985847.1"/>
    <property type="molecule type" value="Genomic_DNA"/>
</dbReference>
<evidence type="ECO:0000313" key="2">
    <source>
        <dbReference type="EMBL" id="MFH6985847.1"/>
    </source>
</evidence>
<name>A0ABW7NDZ6_9BACT</name>
<reference evidence="2 3" key="1">
    <citation type="journal article" date="2013" name="Int. J. Syst. Evol. Microbiol.">
        <title>Marinoscillum luteum sp. nov., isolated from marine sediment.</title>
        <authorList>
            <person name="Cha I.T."/>
            <person name="Park S.J."/>
            <person name="Kim S.J."/>
            <person name="Kim J.G."/>
            <person name="Jung M.Y."/>
            <person name="Shin K.S."/>
            <person name="Kwon K.K."/>
            <person name="Yang S.H."/>
            <person name="Seo Y.S."/>
            <person name="Rhee S.K."/>
        </authorList>
    </citation>
    <scope>NUCLEOTIDE SEQUENCE [LARGE SCALE GENOMIC DNA]</scope>
    <source>
        <strain evidence="2 3">KCTC 23939</strain>
    </source>
</reference>
<sequence length="439" mass="49265">MSPIFYACQEESIDKEDEGQNQVSEDYPTDGPVKAEIIYEGEIPRLYRNGQPYFIKGVAYNNFLDLVPAYGGNSIRTYGVNEDTQIVLDSALEYKLTVCLGIWVNRETDGFDYDNEEEVAKQKERIRQEVLQFKDHPAVMIWGIGNEVDSRYTNYKVWDFIGEVSDMIHELDTNHLTTTVLAGADPTDIEEIALRAPSLDILSVNTYNAIGLAQGKIAGAGWTKPYMITEWGPNGTWGNVPMTPWGGIYELTSTEKAQVYTDVYSQHIAANINKGCIGSYTFLWGYQTHGAVATWYGLFTTKKKPLAAAQSMYYSWKGGYPANRAPRIESSESLTLNGKTAFDDLVLKVGDENYASIKAVDLEADQLTYEWQIVREGLVISKDQRFEGSLPGLEGLFTSNDQKSVKFSMPGEGEYRLYAFVHDSHENVAFASIPFKVEK</sequence>